<evidence type="ECO:0000313" key="2">
    <source>
        <dbReference type="EMBL" id="TVU41360.1"/>
    </source>
</evidence>
<keyword evidence="3" id="KW-1185">Reference proteome</keyword>
<protein>
    <submittedName>
        <fullName evidence="2">Uncharacterized protein</fullName>
    </submittedName>
</protein>
<feature type="region of interest" description="Disordered" evidence="1">
    <location>
        <begin position="40"/>
        <end position="60"/>
    </location>
</feature>
<accession>A0A5J9W1Z4</accession>
<evidence type="ECO:0000313" key="3">
    <source>
        <dbReference type="Proteomes" id="UP000324897"/>
    </source>
</evidence>
<reference evidence="2 3" key="1">
    <citation type="journal article" date="2019" name="Sci. Rep.">
        <title>A high-quality genome of Eragrostis curvula grass provides insights into Poaceae evolution and supports new strategies to enhance forage quality.</title>
        <authorList>
            <person name="Carballo J."/>
            <person name="Santos B.A.C.M."/>
            <person name="Zappacosta D."/>
            <person name="Garbus I."/>
            <person name="Selva J.P."/>
            <person name="Gallo C.A."/>
            <person name="Diaz A."/>
            <person name="Albertini E."/>
            <person name="Caccamo M."/>
            <person name="Echenique V."/>
        </authorList>
    </citation>
    <scope>NUCLEOTIDE SEQUENCE [LARGE SCALE GENOMIC DNA]</scope>
    <source>
        <strain evidence="3">cv. Victoria</strain>
        <tissue evidence="2">Leaf</tissue>
    </source>
</reference>
<gene>
    <name evidence="2" type="ORF">EJB05_14868</name>
</gene>
<comment type="caution">
    <text evidence="2">The sequence shown here is derived from an EMBL/GenBank/DDBJ whole genome shotgun (WGS) entry which is preliminary data.</text>
</comment>
<organism evidence="2 3">
    <name type="scientific">Eragrostis curvula</name>
    <name type="common">weeping love grass</name>
    <dbReference type="NCBI Taxonomy" id="38414"/>
    <lineage>
        <taxon>Eukaryota</taxon>
        <taxon>Viridiplantae</taxon>
        <taxon>Streptophyta</taxon>
        <taxon>Embryophyta</taxon>
        <taxon>Tracheophyta</taxon>
        <taxon>Spermatophyta</taxon>
        <taxon>Magnoliopsida</taxon>
        <taxon>Liliopsida</taxon>
        <taxon>Poales</taxon>
        <taxon>Poaceae</taxon>
        <taxon>PACMAD clade</taxon>
        <taxon>Chloridoideae</taxon>
        <taxon>Eragrostideae</taxon>
        <taxon>Eragrostidinae</taxon>
        <taxon>Eragrostis</taxon>
    </lineage>
</organism>
<dbReference type="EMBL" id="RWGY01000007">
    <property type="protein sequence ID" value="TVU41360.1"/>
    <property type="molecule type" value="Genomic_DNA"/>
</dbReference>
<evidence type="ECO:0000256" key="1">
    <source>
        <dbReference type="SAM" id="MobiDB-lite"/>
    </source>
</evidence>
<dbReference type="AlphaFoldDB" id="A0A5J9W1Z4"/>
<feature type="compositionally biased region" description="Basic and acidic residues" evidence="1">
    <location>
        <begin position="41"/>
        <end position="58"/>
    </location>
</feature>
<name>A0A5J9W1Z4_9POAL</name>
<dbReference type="Proteomes" id="UP000324897">
    <property type="component" value="Chromosome 4"/>
</dbReference>
<sequence>TRKQKSVRVQKIRPEHVLYPMKTARNDNFRENIGDLLGRFSGREEPTRMPDTPERSPMGERLLPLPLYMKIAEIGMDLHGLKTG</sequence>
<proteinExistence type="predicted"/>
<feature type="non-terminal residue" evidence="2">
    <location>
        <position position="1"/>
    </location>
</feature>
<dbReference type="Gramene" id="TVU41360">
    <property type="protein sequence ID" value="TVU41360"/>
    <property type="gene ID" value="EJB05_14868"/>
</dbReference>